<dbReference type="Pfam" id="PF18970">
    <property type="entry name" value="DUF5709"/>
    <property type="match status" value="1"/>
</dbReference>
<gene>
    <name evidence="3" type="ORF">M6D93_09570</name>
</gene>
<keyword evidence="4" id="KW-1185">Reference proteome</keyword>
<organism evidence="3 4">
    <name type="scientific">Jatrophihabitans telluris</name>
    <dbReference type="NCBI Taxonomy" id="2038343"/>
    <lineage>
        <taxon>Bacteria</taxon>
        <taxon>Bacillati</taxon>
        <taxon>Actinomycetota</taxon>
        <taxon>Actinomycetes</taxon>
        <taxon>Jatrophihabitantales</taxon>
        <taxon>Jatrophihabitantaceae</taxon>
        <taxon>Jatrophihabitans</taxon>
    </lineage>
</organism>
<evidence type="ECO:0000313" key="4">
    <source>
        <dbReference type="Proteomes" id="UP001056336"/>
    </source>
</evidence>
<name>A0ABY4R2U0_9ACTN</name>
<dbReference type="InterPro" id="IPR043763">
    <property type="entry name" value="DUF5709"/>
</dbReference>
<dbReference type="Proteomes" id="UP001056336">
    <property type="component" value="Chromosome"/>
</dbReference>
<feature type="domain" description="DUF5709" evidence="2">
    <location>
        <begin position="92"/>
        <end position="138"/>
    </location>
</feature>
<dbReference type="EMBL" id="CP097332">
    <property type="protein sequence ID" value="UQX90228.1"/>
    <property type="molecule type" value="Genomic_DNA"/>
</dbReference>
<feature type="region of interest" description="Disordered" evidence="1">
    <location>
        <begin position="1"/>
        <end position="113"/>
    </location>
</feature>
<accession>A0ABY4R2U0</accession>
<evidence type="ECO:0000259" key="2">
    <source>
        <dbReference type="Pfam" id="PF18970"/>
    </source>
</evidence>
<reference evidence="3" key="2">
    <citation type="submission" date="2022-05" db="EMBL/GenBank/DDBJ databases">
        <authorList>
            <person name="Kim J.-S."/>
            <person name="Lee K."/>
            <person name="Suh M."/>
            <person name="Eom M."/>
            <person name="Kim J.-S."/>
            <person name="Kim D.-S."/>
            <person name="Ko S.-H."/>
            <person name="Shin Y."/>
            <person name="Lee J.-S."/>
        </authorList>
    </citation>
    <scope>NUCLEOTIDE SEQUENCE</scope>
    <source>
        <strain evidence="3">N237</strain>
    </source>
</reference>
<sequence>MSDNDDSVFGDSVYEGGVEDAEDFDPIENLTGDDPDENEETSYSPPDHRPSNTRYGTTELEQSEGESLDQRLAEEEPDIDPDAETDEEFSSPDPRAGRLVAPDEGAHSDEEKDEIAFDAGPAGYAASAEEAAVHVISDDEYDDTIESDSVDD</sequence>
<feature type="compositionally biased region" description="Acidic residues" evidence="1">
    <location>
        <begin position="17"/>
        <end position="40"/>
    </location>
</feature>
<evidence type="ECO:0000256" key="1">
    <source>
        <dbReference type="SAM" id="MobiDB-lite"/>
    </source>
</evidence>
<reference evidence="3" key="1">
    <citation type="journal article" date="2018" name="Int. J. Syst. Evol. Microbiol.">
        <title>Jatrophihabitans telluris sp. nov., isolated from sediment soil of lava forest wetlands and the emended description of the genus Jatrophihabitans.</title>
        <authorList>
            <person name="Lee K.C."/>
            <person name="Suh M.K."/>
            <person name="Eom M.K."/>
            <person name="Kim K.K."/>
            <person name="Kim J.S."/>
            <person name="Kim D.S."/>
            <person name="Ko S.H."/>
            <person name="Shin Y.K."/>
            <person name="Lee J.S."/>
        </authorList>
    </citation>
    <scope>NUCLEOTIDE SEQUENCE</scope>
    <source>
        <strain evidence="3">N237</strain>
    </source>
</reference>
<dbReference type="RefSeq" id="WP_249774124.1">
    <property type="nucleotide sequence ID" value="NZ_CP097332.1"/>
</dbReference>
<feature type="compositionally biased region" description="Acidic residues" evidence="1">
    <location>
        <begin position="75"/>
        <end position="90"/>
    </location>
</feature>
<evidence type="ECO:0000313" key="3">
    <source>
        <dbReference type="EMBL" id="UQX90228.1"/>
    </source>
</evidence>
<proteinExistence type="predicted"/>
<protein>
    <submittedName>
        <fullName evidence="3">DUF5709 domain-containing protein</fullName>
    </submittedName>
</protein>